<dbReference type="InterPro" id="IPR042100">
    <property type="entry name" value="Bug_dom1"/>
</dbReference>
<keyword evidence="2" id="KW-0732">Signal</keyword>
<dbReference type="EMBL" id="NJIH01000012">
    <property type="protein sequence ID" value="OWT55733.1"/>
    <property type="molecule type" value="Genomic_DNA"/>
</dbReference>
<dbReference type="Gene3D" id="3.40.190.150">
    <property type="entry name" value="Bordetella uptake gene, domain 1"/>
    <property type="match status" value="1"/>
</dbReference>
<proteinExistence type="inferred from homology"/>
<dbReference type="SUPFAM" id="SSF53850">
    <property type="entry name" value="Periplasmic binding protein-like II"/>
    <property type="match status" value="1"/>
</dbReference>
<comment type="similarity">
    <text evidence="1">Belongs to the UPF0065 (bug) family.</text>
</comment>
<dbReference type="InterPro" id="IPR005064">
    <property type="entry name" value="BUG"/>
</dbReference>
<name>A0A225M668_9BURK</name>
<sequence>MAVACALALAGSTACIAAWAAGAYPNHPVRLIVTSAPGSGLDLVARAIAPDMGKTLKQSFVVENKAGAAGIPGTREIVNAAPDGYTLGLVSSNHAINPSMHADLPYDTVKDITAITLIGSVPLVLAVPAKSPYQTVRQLIEAAKAHPDKINFGSAGVGSALDVAGLMLEKMAHIKFMHIPYRGGNPLMTDLMSGQVATAFLAVSTAEAQIKAGTIRALATSSAQRLPSLPNVPTLAESGVAGYLYTPWIGLIGPAKLPAPVVQLLQATVHDVIALPGVKQQFAVQGFNPSGTSSAEFLDTLKQEIVSTRELMGERQTAKAGG</sequence>
<evidence type="ECO:0000256" key="2">
    <source>
        <dbReference type="SAM" id="SignalP"/>
    </source>
</evidence>
<evidence type="ECO:0000313" key="4">
    <source>
        <dbReference type="Proteomes" id="UP000214603"/>
    </source>
</evidence>
<dbReference type="PANTHER" id="PTHR42928:SF5">
    <property type="entry name" value="BLR1237 PROTEIN"/>
    <property type="match status" value="1"/>
</dbReference>
<dbReference type="PANTHER" id="PTHR42928">
    <property type="entry name" value="TRICARBOXYLATE-BINDING PROTEIN"/>
    <property type="match status" value="1"/>
</dbReference>
<reference evidence="4" key="1">
    <citation type="submission" date="2017-06" db="EMBL/GenBank/DDBJ databases">
        <title>Herbaspirillum phytohormonus sp. nov., isolated from the root nodule of Robinia pseudoacacia in lead-zinc mine.</title>
        <authorList>
            <person name="Fan M."/>
            <person name="Lin Y."/>
        </authorList>
    </citation>
    <scope>NUCLEOTIDE SEQUENCE [LARGE SCALE GENOMIC DNA]</scope>
    <source>
        <strain evidence="4">SC-089</strain>
    </source>
</reference>
<evidence type="ECO:0000256" key="1">
    <source>
        <dbReference type="ARBA" id="ARBA00006987"/>
    </source>
</evidence>
<dbReference type="Proteomes" id="UP000214603">
    <property type="component" value="Unassembled WGS sequence"/>
</dbReference>
<dbReference type="CDD" id="cd13578">
    <property type="entry name" value="PBP2_Bug27"/>
    <property type="match status" value="1"/>
</dbReference>
<feature type="chain" id="PRO_5012510955" evidence="2">
    <location>
        <begin position="21"/>
        <end position="322"/>
    </location>
</feature>
<dbReference type="AlphaFoldDB" id="A0A225M668"/>
<protein>
    <submittedName>
        <fullName evidence="3">ABC transporter substrate-binding protein</fullName>
    </submittedName>
</protein>
<accession>A0A225M668</accession>
<gene>
    <name evidence="3" type="ORF">CEY11_19970</name>
</gene>
<keyword evidence="4" id="KW-1185">Reference proteome</keyword>
<dbReference type="PIRSF" id="PIRSF017082">
    <property type="entry name" value="YflP"/>
    <property type="match status" value="1"/>
</dbReference>
<dbReference type="OrthoDB" id="8678477at2"/>
<dbReference type="Gene3D" id="3.40.190.10">
    <property type="entry name" value="Periplasmic binding protein-like II"/>
    <property type="match status" value="1"/>
</dbReference>
<evidence type="ECO:0000313" key="3">
    <source>
        <dbReference type="EMBL" id="OWT55733.1"/>
    </source>
</evidence>
<organism evidence="3 4">
    <name type="scientific">Candidimonas nitroreducens</name>
    <dbReference type="NCBI Taxonomy" id="683354"/>
    <lineage>
        <taxon>Bacteria</taxon>
        <taxon>Pseudomonadati</taxon>
        <taxon>Pseudomonadota</taxon>
        <taxon>Betaproteobacteria</taxon>
        <taxon>Burkholderiales</taxon>
        <taxon>Alcaligenaceae</taxon>
        <taxon>Candidimonas</taxon>
    </lineage>
</organism>
<feature type="signal peptide" evidence="2">
    <location>
        <begin position="1"/>
        <end position="20"/>
    </location>
</feature>
<dbReference type="Pfam" id="PF03401">
    <property type="entry name" value="TctC"/>
    <property type="match status" value="1"/>
</dbReference>
<comment type="caution">
    <text evidence="3">The sequence shown here is derived from an EMBL/GenBank/DDBJ whole genome shotgun (WGS) entry which is preliminary data.</text>
</comment>